<evidence type="ECO:0000313" key="3">
    <source>
        <dbReference type="Proteomes" id="UP001164746"/>
    </source>
</evidence>
<gene>
    <name evidence="2" type="ORF">MAR_027731</name>
</gene>
<keyword evidence="3" id="KW-1185">Reference proteome</keyword>
<organism evidence="2 3">
    <name type="scientific">Mya arenaria</name>
    <name type="common">Soft-shell clam</name>
    <dbReference type="NCBI Taxonomy" id="6604"/>
    <lineage>
        <taxon>Eukaryota</taxon>
        <taxon>Metazoa</taxon>
        <taxon>Spiralia</taxon>
        <taxon>Lophotrochozoa</taxon>
        <taxon>Mollusca</taxon>
        <taxon>Bivalvia</taxon>
        <taxon>Autobranchia</taxon>
        <taxon>Heteroconchia</taxon>
        <taxon>Euheterodonta</taxon>
        <taxon>Imparidentia</taxon>
        <taxon>Neoheterodontei</taxon>
        <taxon>Myida</taxon>
        <taxon>Myoidea</taxon>
        <taxon>Myidae</taxon>
        <taxon>Mya</taxon>
    </lineage>
</organism>
<evidence type="ECO:0000313" key="2">
    <source>
        <dbReference type="EMBL" id="WAR13551.1"/>
    </source>
</evidence>
<feature type="non-terminal residue" evidence="2">
    <location>
        <position position="1"/>
    </location>
</feature>
<dbReference type="InterPro" id="IPR029526">
    <property type="entry name" value="PGBD"/>
</dbReference>
<name>A0ABY7EXX6_MYAAR</name>
<evidence type="ECO:0000259" key="1">
    <source>
        <dbReference type="Pfam" id="PF13843"/>
    </source>
</evidence>
<proteinExistence type="predicted"/>
<dbReference type="Pfam" id="PF13843">
    <property type="entry name" value="DDE_Tnp_1_7"/>
    <property type="match status" value="1"/>
</dbReference>
<sequence length="126" mass="14526">TRLQVSSIFLLCQPDVYPSLYTETERDTRSHQRAHRHDTVHPFQGGKFGVNFWVLAESTTGYVISYTVSRYDCKTITPVYRVHIHVVKSLMSACHFLGRGYHVVVVSFFCSLDLAKHLMQRNTYVA</sequence>
<feature type="non-terminal residue" evidence="2">
    <location>
        <position position="126"/>
    </location>
</feature>
<feature type="domain" description="PiggyBac transposable element-derived protein" evidence="1">
    <location>
        <begin position="33"/>
        <end position="125"/>
    </location>
</feature>
<dbReference type="EMBL" id="CP111019">
    <property type="protein sequence ID" value="WAR13551.1"/>
    <property type="molecule type" value="Genomic_DNA"/>
</dbReference>
<reference evidence="2" key="1">
    <citation type="submission" date="2022-11" db="EMBL/GenBank/DDBJ databases">
        <title>Centuries of genome instability and evolution in soft-shell clam transmissible cancer (bioRxiv).</title>
        <authorList>
            <person name="Hart S.F.M."/>
            <person name="Yonemitsu M.A."/>
            <person name="Giersch R.M."/>
            <person name="Beal B.F."/>
            <person name="Arriagada G."/>
            <person name="Davis B.W."/>
            <person name="Ostrander E.A."/>
            <person name="Goff S.P."/>
            <person name="Metzger M.J."/>
        </authorList>
    </citation>
    <scope>NUCLEOTIDE SEQUENCE</scope>
    <source>
        <strain evidence="2">MELC-2E11</strain>
        <tissue evidence="2">Siphon/mantle</tissue>
    </source>
</reference>
<dbReference type="Proteomes" id="UP001164746">
    <property type="component" value="Chromosome 8"/>
</dbReference>
<accession>A0ABY7EXX6</accession>
<protein>
    <recommendedName>
        <fullName evidence="1">PiggyBac transposable element-derived protein domain-containing protein</fullName>
    </recommendedName>
</protein>